<sequence length="160" mass="17741">MEILIVFLLKLLDNTLGTMKNIYLARGKFFFSSLLAALSTTIYMIAVVKMASSDGILSIIAICAATFIGTLVPGLAVKKSEKEKLYIFDITADTLHNGKEFADILRSENIAIKTSVVYDNTMIKTLSIKAYCASKKESKMVNEIIYPAFKYNVYAPMSLQ</sequence>
<dbReference type="AlphaFoldDB" id="A0A645C841"/>
<keyword evidence="1" id="KW-0812">Transmembrane</keyword>
<proteinExistence type="predicted"/>
<evidence type="ECO:0000256" key="1">
    <source>
        <dbReference type="SAM" id="Phobius"/>
    </source>
</evidence>
<reference evidence="2" key="1">
    <citation type="submission" date="2019-08" db="EMBL/GenBank/DDBJ databases">
        <authorList>
            <person name="Kucharzyk K."/>
            <person name="Murdoch R.W."/>
            <person name="Higgins S."/>
            <person name="Loffler F."/>
        </authorList>
    </citation>
    <scope>NUCLEOTIDE SEQUENCE</scope>
</reference>
<protein>
    <submittedName>
        <fullName evidence="2">Uncharacterized protein</fullName>
    </submittedName>
</protein>
<feature type="transmembrane region" description="Helical" evidence="1">
    <location>
        <begin position="29"/>
        <end position="50"/>
    </location>
</feature>
<organism evidence="2">
    <name type="scientific">bioreactor metagenome</name>
    <dbReference type="NCBI Taxonomy" id="1076179"/>
    <lineage>
        <taxon>unclassified sequences</taxon>
        <taxon>metagenomes</taxon>
        <taxon>ecological metagenomes</taxon>
    </lineage>
</organism>
<keyword evidence="1" id="KW-1133">Transmembrane helix</keyword>
<keyword evidence="1" id="KW-0472">Membrane</keyword>
<feature type="transmembrane region" description="Helical" evidence="1">
    <location>
        <begin position="56"/>
        <end position="77"/>
    </location>
</feature>
<gene>
    <name evidence="2" type="ORF">SDC9_120499</name>
</gene>
<name>A0A645C841_9ZZZZ</name>
<dbReference type="EMBL" id="VSSQ01025413">
    <property type="protein sequence ID" value="MPM73517.1"/>
    <property type="molecule type" value="Genomic_DNA"/>
</dbReference>
<accession>A0A645C841</accession>
<evidence type="ECO:0000313" key="2">
    <source>
        <dbReference type="EMBL" id="MPM73517.1"/>
    </source>
</evidence>
<comment type="caution">
    <text evidence="2">The sequence shown here is derived from an EMBL/GenBank/DDBJ whole genome shotgun (WGS) entry which is preliminary data.</text>
</comment>